<feature type="non-terminal residue" evidence="1">
    <location>
        <position position="154"/>
    </location>
</feature>
<feature type="non-terminal residue" evidence="1">
    <location>
        <position position="1"/>
    </location>
</feature>
<sequence length="154" mass="17290">LPLPACAKFASYDKLYRIRSPIHFLLLIFLSRFTDRLSQAFLSPIQSHKFSAAYTSAPRCTHCLVYARSILGAVVYSARTFEFPTTPSTTLTTFWIRCLSFLPFVPPPSSHRQLAIEFSVGLLCPLNGPRCRCNEPIGDKIKVHQTLCGLSSHK</sequence>
<gene>
    <name evidence="1" type="ORF">TR13494</name>
</gene>
<evidence type="ECO:0000313" key="1">
    <source>
        <dbReference type="EMBL" id="JAP50923.1"/>
    </source>
</evidence>
<dbReference type="AlphaFoldDB" id="A0A0X3PGH8"/>
<name>A0A0X3PGH8_SCHSO</name>
<accession>A0A0X3PGH8</accession>
<dbReference type="EMBL" id="GEEE01012302">
    <property type="protein sequence ID" value="JAP50923.1"/>
    <property type="molecule type" value="Transcribed_RNA"/>
</dbReference>
<organism evidence="1">
    <name type="scientific">Schistocephalus solidus</name>
    <name type="common">Tapeworm</name>
    <dbReference type="NCBI Taxonomy" id="70667"/>
    <lineage>
        <taxon>Eukaryota</taxon>
        <taxon>Metazoa</taxon>
        <taxon>Spiralia</taxon>
        <taxon>Lophotrochozoa</taxon>
        <taxon>Platyhelminthes</taxon>
        <taxon>Cestoda</taxon>
        <taxon>Eucestoda</taxon>
        <taxon>Diphyllobothriidea</taxon>
        <taxon>Diphyllobothriidae</taxon>
        <taxon>Schistocephalus</taxon>
    </lineage>
</organism>
<proteinExistence type="predicted"/>
<reference evidence="1" key="1">
    <citation type="submission" date="2016-01" db="EMBL/GenBank/DDBJ databases">
        <title>Reference transcriptome for the parasite Schistocephalus solidus: insights into the molecular evolution of parasitism.</title>
        <authorList>
            <person name="Hebert F.O."/>
            <person name="Grambauer S."/>
            <person name="Barber I."/>
            <person name="Landry C.R."/>
            <person name="Aubin-Horth N."/>
        </authorList>
    </citation>
    <scope>NUCLEOTIDE SEQUENCE</scope>
</reference>
<protein>
    <submittedName>
        <fullName evidence="1">Uncharacterized protein</fullName>
    </submittedName>
</protein>